<reference evidence="2" key="1">
    <citation type="journal article" date="2014" name="Int. J. Syst. Evol. Microbiol.">
        <title>Complete genome sequence of Corynebacterium casei LMG S-19264T (=DSM 44701T), isolated from a smear-ripened cheese.</title>
        <authorList>
            <consortium name="US DOE Joint Genome Institute (JGI-PGF)"/>
            <person name="Walter F."/>
            <person name="Albersmeier A."/>
            <person name="Kalinowski J."/>
            <person name="Ruckert C."/>
        </authorList>
    </citation>
    <scope>NUCLEOTIDE SEQUENCE</scope>
    <source>
        <strain evidence="2">CCM 7684</strain>
    </source>
</reference>
<proteinExistence type="predicted"/>
<feature type="compositionally biased region" description="Acidic residues" evidence="1">
    <location>
        <begin position="94"/>
        <end position="139"/>
    </location>
</feature>
<evidence type="ECO:0008006" key="4">
    <source>
        <dbReference type="Google" id="ProtNLM"/>
    </source>
</evidence>
<evidence type="ECO:0000313" key="3">
    <source>
        <dbReference type="Proteomes" id="UP000602745"/>
    </source>
</evidence>
<gene>
    <name evidence="2" type="ORF">GCM10007276_07330</name>
</gene>
<dbReference type="Proteomes" id="UP000602745">
    <property type="component" value="Unassembled WGS sequence"/>
</dbReference>
<feature type="compositionally biased region" description="Acidic residues" evidence="1">
    <location>
        <begin position="61"/>
        <end position="83"/>
    </location>
</feature>
<comment type="caution">
    <text evidence="2">The sequence shown here is derived from an EMBL/GenBank/DDBJ whole genome shotgun (WGS) entry which is preliminary data.</text>
</comment>
<evidence type="ECO:0000256" key="1">
    <source>
        <dbReference type="SAM" id="MobiDB-lite"/>
    </source>
</evidence>
<feature type="region of interest" description="Disordered" evidence="1">
    <location>
        <begin position="26"/>
        <end position="139"/>
    </location>
</feature>
<name>A0A8J2VNI1_9RHOB</name>
<dbReference type="EMBL" id="BMCP01000001">
    <property type="protein sequence ID" value="GGE32573.1"/>
    <property type="molecule type" value="Genomic_DNA"/>
</dbReference>
<sequence>MGISVVKPDLGTKRVCPTTGRKFYDLNKDPIVSPYTGEAFPRSLFEPQMKTRTAEKPAPEAEAETSELQEDVELISLEDADEDTSGKKRADPSIDGDDDELEDDISTDDDDDTFLADDEDDGDDVSDLIEGDLKDDEEP</sequence>
<dbReference type="NCBIfam" id="TIGR02300">
    <property type="entry name" value="FYDLN_acid"/>
    <property type="match status" value="1"/>
</dbReference>
<reference evidence="2" key="2">
    <citation type="submission" date="2020-09" db="EMBL/GenBank/DDBJ databases">
        <authorList>
            <person name="Sun Q."/>
            <person name="Sedlacek I."/>
        </authorList>
    </citation>
    <scope>NUCLEOTIDE SEQUENCE</scope>
    <source>
        <strain evidence="2">CCM 7684</strain>
    </source>
</reference>
<dbReference type="InterPro" id="IPR012644">
    <property type="entry name" value="CHP02300_FYDLN_acid"/>
</dbReference>
<dbReference type="AlphaFoldDB" id="A0A8J2VNI1"/>
<accession>A0A8J2VNI1</accession>
<organism evidence="2 3">
    <name type="scientific">Agaricicola taiwanensis</name>
    <dbReference type="NCBI Taxonomy" id="591372"/>
    <lineage>
        <taxon>Bacteria</taxon>
        <taxon>Pseudomonadati</taxon>
        <taxon>Pseudomonadota</taxon>
        <taxon>Alphaproteobacteria</taxon>
        <taxon>Rhodobacterales</taxon>
        <taxon>Paracoccaceae</taxon>
        <taxon>Agaricicola</taxon>
    </lineage>
</organism>
<protein>
    <recommendedName>
        <fullName evidence="4">TIGR02300 family protein</fullName>
    </recommendedName>
</protein>
<dbReference type="Pfam" id="PF09538">
    <property type="entry name" value="FYDLN_acid"/>
    <property type="match status" value="1"/>
</dbReference>
<keyword evidence="3" id="KW-1185">Reference proteome</keyword>
<evidence type="ECO:0000313" key="2">
    <source>
        <dbReference type="EMBL" id="GGE32573.1"/>
    </source>
</evidence>